<dbReference type="OrthoDB" id="9793236at2"/>
<evidence type="ECO:0000313" key="3">
    <source>
        <dbReference type="Proteomes" id="UP000250299"/>
    </source>
</evidence>
<dbReference type="PROSITE" id="PS50878">
    <property type="entry name" value="RT_POL"/>
    <property type="match status" value="1"/>
</dbReference>
<dbReference type="Gene3D" id="3.10.10.10">
    <property type="entry name" value="HIV Type 1 Reverse Transcriptase, subunit A, domain 1"/>
    <property type="match status" value="1"/>
</dbReference>
<reference evidence="2 3" key="1">
    <citation type="submission" date="2018-05" db="EMBL/GenBank/DDBJ databases">
        <title>Whole genome sequence of Pseudomonas putida JBC17.</title>
        <authorList>
            <person name="Lee Y.H."/>
            <person name="David K."/>
        </authorList>
    </citation>
    <scope>NUCLEOTIDE SEQUENCE [LARGE SCALE GENOMIC DNA]</scope>
    <source>
        <strain evidence="2 3">JBC17</strain>
    </source>
</reference>
<protein>
    <recommendedName>
        <fullName evidence="1">Reverse transcriptase domain-containing protein</fullName>
    </recommendedName>
</protein>
<dbReference type="InterPro" id="IPR043502">
    <property type="entry name" value="DNA/RNA_pol_sf"/>
</dbReference>
<dbReference type="NCBIfam" id="NF041747">
    <property type="entry name" value="Drt3a"/>
    <property type="match status" value="1"/>
</dbReference>
<proteinExistence type="predicted"/>
<dbReference type="Pfam" id="PF00078">
    <property type="entry name" value="RVT_1"/>
    <property type="match status" value="1"/>
</dbReference>
<name>A0A2Z4RRS6_PSEPU</name>
<dbReference type="Gene3D" id="3.30.70.270">
    <property type="match status" value="1"/>
</dbReference>
<dbReference type="AlphaFoldDB" id="A0A2Z4RRS6"/>
<dbReference type="Proteomes" id="UP000250299">
    <property type="component" value="Chromosome"/>
</dbReference>
<dbReference type="CDD" id="cd01646">
    <property type="entry name" value="RT_Bac_retron_I"/>
    <property type="match status" value="1"/>
</dbReference>
<evidence type="ECO:0000313" key="2">
    <source>
        <dbReference type="EMBL" id="AWY43770.1"/>
    </source>
</evidence>
<dbReference type="EMBL" id="CP029693">
    <property type="protein sequence ID" value="AWY43770.1"/>
    <property type="molecule type" value="Genomic_DNA"/>
</dbReference>
<organism evidence="2 3">
    <name type="scientific">Pseudomonas putida</name>
    <name type="common">Arthrobacter siderocapsulatus</name>
    <dbReference type="NCBI Taxonomy" id="303"/>
    <lineage>
        <taxon>Bacteria</taxon>
        <taxon>Pseudomonadati</taxon>
        <taxon>Pseudomonadota</taxon>
        <taxon>Gammaproteobacteria</taxon>
        <taxon>Pseudomonadales</taxon>
        <taxon>Pseudomonadaceae</taxon>
        <taxon>Pseudomonas</taxon>
    </lineage>
</organism>
<dbReference type="InterPro" id="IPR043128">
    <property type="entry name" value="Rev_trsase/Diguanyl_cyclase"/>
</dbReference>
<feature type="domain" description="Reverse transcriptase" evidence="1">
    <location>
        <begin position="1"/>
        <end position="264"/>
    </location>
</feature>
<sequence>MFDQSFNQVSISRTLRKSDFLTTPRLRNPTIKMQIIADALERARLGFEGYGFLLTTKVKKKTIYRIKNFSDELILRKINKNIQRNTKLPNASRDSIVANIKNILSEGVSYRVYRLDVKSFYESFQVEDVISTISKISKLSPTTKKMVKDLLTHHKSSGGLGVPRGLALSATLSEVMMLQFDKDIRNQPGVFFYSRYVDDIIIISSGNEDESKFTNTVSKLLPKGLLLNDKKTIICHATQDIKPFKHTSPAPNDVLTFEFLGYQLTVREPIKTERSQFRDVHLDIAGSKVNKIKTRITRSMISYCKVRDFDLLETRLKFLTSNFSVLDADRERKRLAGIYYNYHRIDLEKSEALIKLDNYIRKAILSGYGTVFDDFFCKTTVAQRRRLLRFSFSRGFREKTFMYFSRNNLKLIQECWTYA</sequence>
<accession>A0A2Z4RRS6</accession>
<gene>
    <name evidence="2" type="ORF">DKY63_29170</name>
</gene>
<evidence type="ECO:0000259" key="1">
    <source>
        <dbReference type="PROSITE" id="PS50878"/>
    </source>
</evidence>
<dbReference type="RefSeq" id="WP_110967296.1">
    <property type="nucleotide sequence ID" value="NZ_CP029693.1"/>
</dbReference>
<dbReference type="SUPFAM" id="SSF56672">
    <property type="entry name" value="DNA/RNA polymerases"/>
    <property type="match status" value="1"/>
</dbReference>
<dbReference type="InterPro" id="IPR000477">
    <property type="entry name" value="RT_dom"/>
</dbReference>